<keyword evidence="6 8" id="KW-1133">Transmembrane helix</keyword>
<comment type="caution">
    <text evidence="10">The sequence shown here is derived from an EMBL/GenBank/DDBJ whole genome shotgun (WGS) entry which is preliminary data.</text>
</comment>
<evidence type="ECO:0000259" key="9">
    <source>
        <dbReference type="PROSITE" id="PS50928"/>
    </source>
</evidence>
<reference evidence="10" key="1">
    <citation type="journal article" date="2014" name="Front. Microbiol.">
        <title>High frequency of phylogenetically diverse reductive dehalogenase-homologous genes in deep subseafloor sedimentary metagenomes.</title>
        <authorList>
            <person name="Kawai M."/>
            <person name="Futagami T."/>
            <person name="Toyoda A."/>
            <person name="Takaki Y."/>
            <person name="Nishi S."/>
            <person name="Hori S."/>
            <person name="Arai W."/>
            <person name="Tsubouchi T."/>
            <person name="Morono Y."/>
            <person name="Uchiyama I."/>
            <person name="Ito T."/>
            <person name="Fujiyama A."/>
            <person name="Inagaki F."/>
            <person name="Takami H."/>
        </authorList>
    </citation>
    <scope>NUCLEOTIDE SEQUENCE</scope>
    <source>
        <strain evidence="10">Expedition CK06-06</strain>
    </source>
</reference>
<keyword evidence="4" id="KW-1003">Cell membrane</keyword>
<name>X1EUE3_9ZZZZ</name>
<evidence type="ECO:0000256" key="3">
    <source>
        <dbReference type="ARBA" id="ARBA00022448"/>
    </source>
</evidence>
<dbReference type="Pfam" id="PF00528">
    <property type="entry name" value="BPD_transp_1"/>
    <property type="match status" value="1"/>
</dbReference>
<feature type="transmembrane region" description="Helical" evidence="8">
    <location>
        <begin position="216"/>
        <end position="239"/>
    </location>
</feature>
<dbReference type="InterPro" id="IPR035906">
    <property type="entry name" value="MetI-like_sf"/>
</dbReference>
<sequence>DTGIAKAISEGTKGFEIEEINGLLTIKKNDKQLLTIESWGEGKILLILNNGERIDFERISIDKIRIFNETTDFIIKQKIFSQPIFDEPQSLKPLDLEIIDDNTILLKSHNGAYLSFEDKRTEYTLNNYSSFFIGNKYIDAIKNSLIVTVASSILATTLAVSLAYYFARYQFAGKNLIITLITMGAISPPFLGAYIWRMLLGSQGIITRLLNLNFTIVNIYGVIWVITWLTFPLIFLLTYDSFTAIDRTLIESSFSLGANRKKTLFRIEIPLAIPGIITGVYLAMMTAFADFGTPYVISVNLNVLPVLVYKEYMSEVGSNFPMASTGSMVMIALSSIILMGQRIYLASKSFASISSRDLILIEPSKHRKIFIMTYALIIISI</sequence>
<dbReference type="GO" id="GO:0005886">
    <property type="term" value="C:plasma membrane"/>
    <property type="evidence" value="ECO:0007669"/>
    <property type="project" value="UniProtKB-SubCell"/>
</dbReference>
<keyword evidence="7 8" id="KW-0472">Membrane</keyword>
<keyword evidence="5 8" id="KW-0812">Transmembrane</keyword>
<dbReference type="Gene3D" id="1.10.3720.10">
    <property type="entry name" value="MetI-like"/>
    <property type="match status" value="1"/>
</dbReference>
<evidence type="ECO:0000256" key="2">
    <source>
        <dbReference type="ARBA" id="ARBA00007069"/>
    </source>
</evidence>
<evidence type="ECO:0000256" key="5">
    <source>
        <dbReference type="ARBA" id="ARBA00022692"/>
    </source>
</evidence>
<proteinExistence type="inferred from homology"/>
<dbReference type="SUPFAM" id="SSF161098">
    <property type="entry name" value="MetI-like"/>
    <property type="match status" value="1"/>
</dbReference>
<gene>
    <name evidence="10" type="ORF">S03H2_15827</name>
</gene>
<feature type="transmembrane region" description="Helical" evidence="8">
    <location>
        <begin position="145"/>
        <end position="167"/>
    </location>
</feature>
<dbReference type="GO" id="GO:0055085">
    <property type="term" value="P:transmembrane transport"/>
    <property type="evidence" value="ECO:0007669"/>
    <property type="project" value="InterPro"/>
</dbReference>
<feature type="transmembrane region" description="Helical" evidence="8">
    <location>
        <begin position="320"/>
        <end position="340"/>
    </location>
</feature>
<keyword evidence="3" id="KW-0813">Transport</keyword>
<feature type="transmembrane region" description="Helical" evidence="8">
    <location>
        <begin position="176"/>
        <end position="196"/>
    </location>
</feature>
<evidence type="ECO:0000256" key="7">
    <source>
        <dbReference type="ARBA" id="ARBA00023136"/>
    </source>
</evidence>
<dbReference type="PROSITE" id="PS50928">
    <property type="entry name" value="ABC_TM1"/>
    <property type="match status" value="1"/>
</dbReference>
<feature type="transmembrane region" description="Helical" evidence="8">
    <location>
        <begin position="269"/>
        <end position="289"/>
    </location>
</feature>
<protein>
    <recommendedName>
        <fullName evidence="9">ABC transmembrane type-1 domain-containing protein</fullName>
    </recommendedName>
</protein>
<dbReference type="PANTHER" id="PTHR42929:SF6">
    <property type="entry name" value="IRON(III)-TRANSPORT SYSTEM PERMEASE PROTEIN SFUB"/>
    <property type="match status" value="1"/>
</dbReference>
<dbReference type="InterPro" id="IPR000515">
    <property type="entry name" value="MetI-like"/>
</dbReference>
<evidence type="ECO:0000256" key="6">
    <source>
        <dbReference type="ARBA" id="ARBA00022989"/>
    </source>
</evidence>
<feature type="non-terminal residue" evidence="10">
    <location>
        <position position="1"/>
    </location>
</feature>
<evidence type="ECO:0000256" key="1">
    <source>
        <dbReference type="ARBA" id="ARBA00004651"/>
    </source>
</evidence>
<feature type="domain" description="ABC transmembrane type-1" evidence="9">
    <location>
        <begin position="141"/>
        <end position="341"/>
    </location>
</feature>
<feature type="non-terminal residue" evidence="10">
    <location>
        <position position="381"/>
    </location>
</feature>
<evidence type="ECO:0000313" key="10">
    <source>
        <dbReference type="EMBL" id="GAH36187.1"/>
    </source>
</evidence>
<comment type="similarity">
    <text evidence="2">Belongs to the binding-protein-dependent transport system permease family. CysTW subfamily.</text>
</comment>
<dbReference type="CDD" id="cd06261">
    <property type="entry name" value="TM_PBP2"/>
    <property type="match status" value="1"/>
</dbReference>
<comment type="subcellular location">
    <subcellularLocation>
        <location evidence="1">Cell membrane</location>
        <topology evidence="1">Multi-pass membrane protein</topology>
    </subcellularLocation>
</comment>
<organism evidence="10">
    <name type="scientific">marine sediment metagenome</name>
    <dbReference type="NCBI Taxonomy" id="412755"/>
    <lineage>
        <taxon>unclassified sequences</taxon>
        <taxon>metagenomes</taxon>
        <taxon>ecological metagenomes</taxon>
    </lineage>
</organism>
<evidence type="ECO:0000256" key="4">
    <source>
        <dbReference type="ARBA" id="ARBA00022475"/>
    </source>
</evidence>
<dbReference type="PANTHER" id="PTHR42929">
    <property type="entry name" value="INNER MEMBRANE ABC TRANSPORTER PERMEASE PROTEIN YDCU-RELATED-RELATED"/>
    <property type="match status" value="1"/>
</dbReference>
<dbReference type="AlphaFoldDB" id="X1EUE3"/>
<accession>X1EUE3</accession>
<dbReference type="EMBL" id="BARU01008057">
    <property type="protein sequence ID" value="GAH36187.1"/>
    <property type="molecule type" value="Genomic_DNA"/>
</dbReference>
<evidence type="ECO:0000256" key="8">
    <source>
        <dbReference type="SAM" id="Phobius"/>
    </source>
</evidence>